<evidence type="ECO:0000313" key="1">
    <source>
        <dbReference type="EMBL" id="GAA2626658.1"/>
    </source>
</evidence>
<keyword evidence="2" id="KW-1185">Reference proteome</keyword>
<comment type="caution">
    <text evidence="1">The sequence shown here is derived from an EMBL/GenBank/DDBJ whole genome shotgun (WGS) entry which is preliminary data.</text>
</comment>
<proteinExistence type="predicted"/>
<evidence type="ECO:0000313" key="2">
    <source>
        <dbReference type="Proteomes" id="UP001501447"/>
    </source>
</evidence>
<accession>A0ABP6CV53</accession>
<name>A0ABP6CV53_9ACTN</name>
<sequence>MPERSRGKPRAFRGRSGEFPGGHFGGIFDGALRAPNSVATGPCRMRIGGYLVPPSKGRHSECAAQ</sequence>
<gene>
    <name evidence="1" type="ORF">GCM10009863_46890</name>
</gene>
<dbReference type="Proteomes" id="UP001501447">
    <property type="component" value="Unassembled WGS sequence"/>
</dbReference>
<organism evidence="1 2">
    <name type="scientific">Streptomyces axinellae</name>
    <dbReference type="NCBI Taxonomy" id="552788"/>
    <lineage>
        <taxon>Bacteria</taxon>
        <taxon>Bacillati</taxon>
        <taxon>Actinomycetota</taxon>
        <taxon>Actinomycetes</taxon>
        <taxon>Kitasatosporales</taxon>
        <taxon>Streptomycetaceae</taxon>
        <taxon>Streptomyces</taxon>
    </lineage>
</organism>
<reference evidence="2" key="1">
    <citation type="journal article" date="2019" name="Int. J. Syst. Evol. Microbiol.">
        <title>The Global Catalogue of Microorganisms (GCM) 10K type strain sequencing project: providing services to taxonomists for standard genome sequencing and annotation.</title>
        <authorList>
            <consortium name="The Broad Institute Genomics Platform"/>
            <consortium name="The Broad Institute Genome Sequencing Center for Infectious Disease"/>
            <person name="Wu L."/>
            <person name="Ma J."/>
        </authorList>
    </citation>
    <scope>NUCLEOTIDE SEQUENCE [LARGE SCALE GENOMIC DNA]</scope>
    <source>
        <strain evidence="2">JCM 16373</strain>
    </source>
</reference>
<protein>
    <submittedName>
        <fullName evidence="1">Uncharacterized protein</fullName>
    </submittedName>
</protein>
<dbReference type="EMBL" id="BAAARJ010000016">
    <property type="protein sequence ID" value="GAA2626658.1"/>
    <property type="molecule type" value="Genomic_DNA"/>
</dbReference>